<dbReference type="NCBIfam" id="TIGR04056">
    <property type="entry name" value="OMP_RagA_SusC"/>
    <property type="match status" value="1"/>
</dbReference>
<evidence type="ECO:0000259" key="11">
    <source>
        <dbReference type="Pfam" id="PF00593"/>
    </source>
</evidence>
<keyword evidence="3 8" id="KW-1134">Transmembrane beta strand</keyword>
<keyword evidence="14" id="KW-1185">Reference proteome</keyword>
<dbReference type="InterPro" id="IPR008969">
    <property type="entry name" value="CarboxyPept-like_regulatory"/>
</dbReference>
<sequence>MNKLLLLGPLALTAVVQQAVAQNRTISGKVTDRANGQGLPGVTVLAKGTTTGTSTNADGGYTLDVPSSVNTLSFSFVGYSTIERPINGTVINVGLETDAKQLSEVVVSALGLKENKDELGTSTSRVTGAAVAQSGETSVITGLSGKSSGVSITRSNGDPGAGAYIQIRGQNTINGETQPLIVIDGVPMFNTSSGVGSQGTTTAGVAQQSRLNDINPNDIASVQILKGAAAAALWGSRASNGVMVITTKRGNTEAGKLSVTYGVTYSVDRISYKHDLQDKYGQGNNGVATTTNVGSVDPGYTWGDIIANRSGAADGVNMNGGYFVANNGKTYYPITQKNSRETFLQQNFDQVFNTGSFLENNLSLSAGNRESNIFVSLSDLNQKGIIRYNSDYRRSTARINAEKRFNKIVRLAGTSTYSRVSSNRIQQGSNTSGLYLGLLRTSPDFDQSDYIGTYFGANGDVGINRQRAYRNQIGQLPNPGYNNALWTIQQQKNPNVVDRFIGSTEVGLDPLPWLSFTARFGADFYSEIRRDLYPINSAENDGLGSASEENYTETQLNTDIFARATHSFSEKLSGTLLVGTNFNQRTEYNYGATYGRFILDVRDLSFFGNASFENTQAFDYESKRRNSAAYGTMNLVYNEQLFLNASGRLENSSTFGPDTRSLFFYPSVDLAWQFSKLPLLSENRILSFGKLRAAYGRVGLEPPIYVVRDIYSSASSGDSYGVIANPASYNGSFGRSSVRGNSQLKPERKDEVEGGIDLRFLQDRITLGATYYYNVNSDLIVTRPTPASTGYTNEWANAAKIENKGVEVDLSADVLKLGDFTWNVGGNWTRNRNKVLDVAGAESIFLAGFVGTSARVVKDYPFSALWGGKFDRDDSGNLRLGANGFPQAAATEGVIGDPNPDWRSGINTTLSYKGLRLYALVERQQGGDIWAGTEAILRNFGVSKFTDVETTLSAEEARNTRVYPSGNTAASFYANSASTNPDGSVTFRGTVGNFGAGPVALNEAWYRGIGGGFGNASDQFIQDATWMRLRELTLGYNLNSEGFRNLTKLSNLEVTLTGRNLVLWTKEFKGVDPETNLTGQSAGRGLEYFNNPGTRSFLVSLRLTY</sequence>
<reference evidence="13 14" key="1">
    <citation type="submission" date="2020-08" db="EMBL/GenBank/DDBJ databases">
        <title>Hymenobacter sp. S2-20-2 genome sequencing.</title>
        <authorList>
            <person name="Jin L."/>
        </authorList>
    </citation>
    <scope>NUCLEOTIDE SEQUENCE [LARGE SCALE GENOMIC DNA]</scope>
    <source>
        <strain evidence="13 14">S2-20-2</strain>
    </source>
</reference>
<evidence type="ECO:0000256" key="3">
    <source>
        <dbReference type="ARBA" id="ARBA00022452"/>
    </source>
</evidence>
<dbReference type="SUPFAM" id="SSF56935">
    <property type="entry name" value="Porins"/>
    <property type="match status" value="1"/>
</dbReference>
<dbReference type="AlphaFoldDB" id="A0A7G7WA29"/>
<dbReference type="Gene3D" id="2.40.170.20">
    <property type="entry name" value="TonB-dependent receptor, beta-barrel domain"/>
    <property type="match status" value="1"/>
</dbReference>
<feature type="domain" description="TonB-dependent receptor plug" evidence="12">
    <location>
        <begin position="117"/>
        <end position="242"/>
    </location>
</feature>
<dbReference type="InterPro" id="IPR023997">
    <property type="entry name" value="TonB-dep_OMP_SusC/RagA_CS"/>
</dbReference>
<dbReference type="Gene3D" id="2.170.130.10">
    <property type="entry name" value="TonB-dependent receptor, plug domain"/>
    <property type="match status" value="1"/>
</dbReference>
<keyword evidence="5 9" id="KW-0798">TonB box</keyword>
<gene>
    <name evidence="13" type="ORF">H4317_05290</name>
</gene>
<evidence type="ECO:0000256" key="5">
    <source>
        <dbReference type="ARBA" id="ARBA00023077"/>
    </source>
</evidence>
<accession>A0A7G7WA29</accession>
<proteinExistence type="inferred from homology"/>
<evidence type="ECO:0000313" key="13">
    <source>
        <dbReference type="EMBL" id="QNH63222.1"/>
    </source>
</evidence>
<dbReference type="InterPro" id="IPR012910">
    <property type="entry name" value="Plug_dom"/>
</dbReference>
<feature type="signal peptide" evidence="10">
    <location>
        <begin position="1"/>
        <end position="21"/>
    </location>
</feature>
<evidence type="ECO:0000313" key="14">
    <source>
        <dbReference type="Proteomes" id="UP000515489"/>
    </source>
</evidence>
<dbReference type="SUPFAM" id="SSF49464">
    <property type="entry name" value="Carboxypeptidase regulatory domain-like"/>
    <property type="match status" value="1"/>
</dbReference>
<protein>
    <submittedName>
        <fullName evidence="13">SusC/RagA family TonB-linked outer membrane protein</fullName>
    </submittedName>
</protein>
<organism evidence="13 14">
    <name type="scientific">Hymenobacter sediminicola</name>
    <dbReference type="NCBI Taxonomy" id="2761579"/>
    <lineage>
        <taxon>Bacteria</taxon>
        <taxon>Pseudomonadati</taxon>
        <taxon>Bacteroidota</taxon>
        <taxon>Cytophagia</taxon>
        <taxon>Cytophagales</taxon>
        <taxon>Hymenobacteraceae</taxon>
        <taxon>Hymenobacter</taxon>
    </lineage>
</organism>
<feature type="domain" description="TonB-dependent receptor-like beta-barrel" evidence="11">
    <location>
        <begin position="444"/>
        <end position="882"/>
    </location>
</feature>
<keyword evidence="10" id="KW-0732">Signal</keyword>
<dbReference type="RefSeq" id="WP_185889103.1">
    <property type="nucleotide sequence ID" value="NZ_CP060202.1"/>
</dbReference>
<keyword evidence="7 8" id="KW-0998">Cell outer membrane</keyword>
<comment type="similarity">
    <text evidence="8 9">Belongs to the TonB-dependent receptor family.</text>
</comment>
<dbReference type="InterPro" id="IPR023996">
    <property type="entry name" value="TonB-dep_OMP_SusC/RagA"/>
</dbReference>
<evidence type="ECO:0000256" key="10">
    <source>
        <dbReference type="SAM" id="SignalP"/>
    </source>
</evidence>
<evidence type="ECO:0000256" key="9">
    <source>
        <dbReference type="RuleBase" id="RU003357"/>
    </source>
</evidence>
<dbReference type="NCBIfam" id="TIGR04057">
    <property type="entry name" value="SusC_RagA_signa"/>
    <property type="match status" value="1"/>
</dbReference>
<evidence type="ECO:0000256" key="6">
    <source>
        <dbReference type="ARBA" id="ARBA00023136"/>
    </source>
</evidence>
<dbReference type="Pfam" id="PF13715">
    <property type="entry name" value="CarbopepD_reg_2"/>
    <property type="match status" value="1"/>
</dbReference>
<dbReference type="InterPro" id="IPR039426">
    <property type="entry name" value="TonB-dep_rcpt-like"/>
</dbReference>
<evidence type="ECO:0000256" key="4">
    <source>
        <dbReference type="ARBA" id="ARBA00022692"/>
    </source>
</evidence>
<name>A0A7G7WA29_9BACT</name>
<dbReference type="KEGG" id="hsk:H4317_05290"/>
<dbReference type="InterPro" id="IPR000531">
    <property type="entry name" value="Beta-barrel_TonB"/>
</dbReference>
<keyword evidence="2 8" id="KW-0813">Transport</keyword>
<dbReference type="Pfam" id="PF07715">
    <property type="entry name" value="Plug"/>
    <property type="match status" value="1"/>
</dbReference>
<comment type="subcellular location">
    <subcellularLocation>
        <location evidence="1 8">Cell outer membrane</location>
        <topology evidence="1 8">Multi-pass membrane protein</topology>
    </subcellularLocation>
</comment>
<evidence type="ECO:0000256" key="2">
    <source>
        <dbReference type="ARBA" id="ARBA00022448"/>
    </source>
</evidence>
<feature type="chain" id="PRO_5028921205" evidence="10">
    <location>
        <begin position="22"/>
        <end position="1105"/>
    </location>
</feature>
<evidence type="ECO:0000259" key="12">
    <source>
        <dbReference type="Pfam" id="PF07715"/>
    </source>
</evidence>
<dbReference type="Gene3D" id="2.60.40.1120">
    <property type="entry name" value="Carboxypeptidase-like, regulatory domain"/>
    <property type="match status" value="1"/>
</dbReference>
<dbReference type="InterPro" id="IPR036942">
    <property type="entry name" value="Beta-barrel_TonB_sf"/>
</dbReference>
<evidence type="ECO:0000256" key="8">
    <source>
        <dbReference type="PROSITE-ProRule" id="PRU01360"/>
    </source>
</evidence>
<evidence type="ECO:0000256" key="1">
    <source>
        <dbReference type="ARBA" id="ARBA00004571"/>
    </source>
</evidence>
<dbReference type="GO" id="GO:0009279">
    <property type="term" value="C:cell outer membrane"/>
    <property type="evidence" value="ECO:0007669"/>
    <property type="project" value="UniProtKB-SubCell"/>
</dbReference>
<dbReference type="Proteomes" id="UP000515489">
    <property type="component" value="Chromosome"/>
</dbReference>
<dbReference type="EMBL" id="CP060202">
    <property type="protein sequence ID" value="QNH63222.1"/>
    <property type="molecule type" value="Genomic_DNA"/>
</dbReference>
<dbReference type="Pfam" id="PF00593">
    <property type="entry name" value="TonB_dep_Rec_b-barrel"/>
    <property type="match status" value="1"/>
</dbReference>
<keyword evidence="4 8" id="KW-0812">Transmembrane</keyword>
<evidence type="ECO:0000256" key="7">
    <source>
        <dbReference type="ARBA" id="ARBA00023237"/>
    </source>
</evidence>
<dbReference type="InterPro" id="IPR037066">
    <property type="entry name" value="Plug_dom_sf"/>
</dbReference>
<keyword evidence="6 8" id="KW-0472">Membrane</keyword>
<dbReference type="PROSITE" id="PS52016">
    <property type="entry name" value="TONB_DEPENDENT_REC_3"/>
    <property type="match status" value="1"/>
</dbReference>